<evidence type="ECO:0000256" key="1">
    <source>
        <dbReference type="ARBA" id="ARBA00022729"/>
    </source>
</evidence>
<keyword evidence="1 3" id="KW-0732">Signal</keyword>
<evidence type="ECO:0000313" key="6">
    <source>
        <dbReference type="Proteomes" id="UP000317238"/>
    </source>
</evidence>
<feature type="compositionally biased region" description="Low complexity" evidence="2">
    <location>
        <begin position="223"/>
        <end position="233"/>
    </location>
</feature>
<evidence type="ECO:0000256" key="2">
    <source>
        <dbReference type="SAM" id="MobiDB-lite"/>
    </source>
</evidence>
<name>A0A5C5Y7H8_9PLAN</name>
<feature type="signal peptide" evidence="3">
    <location>
        <begin position="1"/>
        <end position="27"/>
    </location>
</feature>
<dbReference type="InterPro" id="IPR051099">
    <property type="entry name" value="AGR/TXD"/>
</dbReference>
<protein>
    <submittedName>
        <fullName evidence="5">YHS domain protein</fullName>
    </submittedName>
</protein>
<feature type="chain" id="PRO_5022695230" evidence="3">
    <location>
        <begin position="28"/>
        <end position="386"/>
    </location>
</feature>
<dbReference type="PROSITE" id="PS51352">
    <property type="entry name" value="THIOREDOXIN_2"/>
    <property type="match status" value="1"/>
</dbReference>
<evidence type="ECO:0000259" key="4">
    <source>
        <dbReference type="PROSITE" id="PS51352"/>
    </source>
</evidence>
<reference evidence="5 6" key="1">
    <citation type="submission" date="2019-02" db="EMBL/GenBank/DDBJ databases">
        <title>Deep-cultivation of Planctomycetes and their phenomic and genomic characterization uncovers novel biology.</title>
        <authorList>
            <person name="Wiegand S."/>
            <person name="Jogler M."/>
            <person name="Boedeker C."/>
            <person name="Pinto D."/>
            <person name="Vollmers J."/>
            <person name="Rivas-Marin E."/>
            <person name="Kohn T."/>
            <person name="Peeters S.H."/>
            <person name="Heuer A."/>
            <person name="Rast P."/>
            <person name="Oberbeckmann S."/>
            <person name="Bunk B."/>
            <person name="Jeske O."/>
            <person name="Meyerdierks A."/>
            <person name="Storesund J.E."/>
            <person name="Kallscheuer N."/>
            <person name="Luecker S."/>
            <person name="Lage O.M."/>
            <person name="Pohl T."/>
            <person name="Merkel B.J."/>
            <person name="Hornburger P."/>
            <person name="Mueller R.-W."/>
            <person name="Bruemmer F."/>
            <person name="Labrenz M."/>
            <person name="Spormann A.M."/>
            <person name="Op Den Camp H."/>
            <person name="Overmann J."/>
            <person name="Amann R."/>
            <person name="Jetten M.S.M."/>
            <person name="Mascher T."/>
            <person name="Medema M.H."/>
            <person name="Devos D.P."/>
            <person name="Kaster A.-K."/>
            <person name="Ovreas L."/>
            <person name="Rohde M."/>
            <person name="Galperin M.Y."/>
            <person name="Jogler C."/>
        </authorList>
    </citation>
    <scope>NUCLEOTIDE SEQUENCE [LARGE SCALE GENOMIC DNA]</scope>
    <source>
        <strain evidence="5 6">Pan14r</strain>
    </source>
</reference>
<dbReference type="Proteomes" id="UP000317238">
    <property type="component" value="Unassembled WGS sequence"/>
</dbReference>
<feature type="domain" description="Thioredoxin" evidence="4">
    <location>
        <begin position="15"/>
        <end position="141"/>
    </location>
</feature>
<organism evidence="5 6">
    <name type="scientific">Crateriforma conspicua</name>
    <dbReference type="NCBI Taxonomy" id="2527996"/>
    <lineage>
        <taxon>Bacteria</taxon>
        <taxon>Pseudomonadati</taxon>
        <taxon>Planctomycetota</taxon>
        <taxon>Planctomycetia</taxon>
        <taxon>Planctomycetales</taxon>
        <taxon>Planctomycetaceae</taxon>
        <taxon>Crateriforma</taxon>
    </lineage>
</organism>
<dbReference type="InterPro" id="IPR036249">
    <property type="entry name" value="Thioredoxin-like_sf"/>
</dbReference>
<evidence type="ECO:0000256" key="3">
    <source>
        <dbReference type="SAM" id="SignalP"/>
    </source>
</evidence>
<dbReference type="EMBL" id="SJPL01000001">
    <property type="protein sequence ID" value="TWT70733.1"/>
    <property type="molecule type" value="Genomic_DNA"/>
</dbReference>
<sequence length="386" mass="40661" precursor="true">MCRLLSKHAAMTAIAMVVALAGSFAVAAESGIPWQSNLKQAHAEASRDGKLLLLHFYGDNCPWCDRLEAGAFQNGAVAAAITSKYVPVKIHVGKDPAIAKMFQVKSLPTDVVVTLKGEKLSHKVSPQDPRQFVAMLNTAAASAGPAAEPQTMMAASQPAPTPSPAPAATPEPAPVVSTVAGQTNNQFALPKAAIAPGGVQATAAGARTDAMTLDMPAQIAVPPTANQPAAASPQTPPAQPAATDAEADVAVAAPAVAPSADLPPLALEGYCAVSINEDYAWVEGKPEHGVLHLGRLYLFSSAENKQKFLADPKPYTPVMNEIDVVRFFEEKRIVPGKRDFGVKDPIHGRMFFFADQAARDHFENQFERYTDAAIEVMDQAIGDANP</sequence>
<dbReference type="PANTHER" id="PTHR15337:SF11">
    <property type="entry name" value="THIOREDOXIN DOMAIN-CONTAINING PROTEIN"/>
    <property type="match status" value="1"/>
</dbReference>
<comment type="caution">
    <text evidence="5">The sequence shown here is derived from an EMBL/GenBank/DDBJ whole genome shotgun (WGS) entry which is preliminary data.</text>
</comment>
<proteinExistence type="predicted"/>
<dbReference type="AlphaFoldDB" id="A0A5C5Y7H8"/>
<dbReference type="InterPro" id="IPR004879">
    <property type="entry name" value="Ssp411-like_TRX"/>
</dbReference>
<dbReference type="Gene3D" id="3.40.30.10">
    <property type="entry name" value="Glutaredoxin"/>
    <property type="match status" value="1"/>
</dbReference>
<feature type="region of interest" description="Disordered" evidence="2">
    <location>
        <begin position="223"/>
        <end position="246"/>
    </location>
</feature>
<keyword evidence="6" id="KW-1185">Reference proteome</keyword>
<accession>A0A5C5Y7H8</accession>
<dbReference type="PANTHER" id="PTHR15337">
    <property type="entry name" value="ANTERIOR GRADIENT PROTEIN-RELATED"/>
    <property type="match status" value="1"/>
</dbReference>
<dbReference type="SUPFAM" id="SSF52833">
    <property type="entry name" value="Thioredoxin-like"/>
    <property type="match status" value="1"/>
</dbReference>
<feature type="compositionally biased region" description="Pro residues" evidence="2">
    <location>
        <begin position="159"/>
        <end position="173"/>
    </location>
</feature>
<evidence type="ECO:0000313" key="5">
    <source>
        <dbReference type="EMBL" id="TWT70733.1"/>
    </source>
</evidence>
<gene>
    <name evidence="5" type="ORF">Pan14r_30400</name>
</gene>
<dbReference type="Pfam" id="PF03190">
    <property type="entry name" value="Thioredox_DsbH"/>
    <property type="match status" value="1"/>
</dbReference>
<dbReference type="InterPro" id="IPR013766">
    <property type="entry name" value="Thioredoxin_domain"/>
</dbReference>
<feature type="region of interest" description="Disordered" evidence="2">
    <location>
        <begin position="143"/>
        <end position="173"/>
    </location>
</feature>